<name>A0AAW2V6X1_SESRA</name>
<evidence type="ECO:0000256" key="1">
    <source>
        <dbReference type="SAM" id="MobiDB-lite"/>
    </source>
</evidence>
<proteinExistence type="predicted"/>
<evidence type="ECO:0000313" key="2">
    <source>
        <dbReference type="EMBL" id="KAL0423326.1"/>
    </source>
</evidence>
<comment type="caution">
    <text evidence="2">The sequence shown here is derived from an EMBL/GenBank/DDBJ whole genome shotgun (WGS) entry which is preliminary data.</text>
</comment>
<reference evidence="2" key="2">
    <citation type="journal article" date="2024" name="Plant">
        <title>Genomic evolution and insights into agronomic trait innovations of Sesamum species.</title>
        <authorList>
            <person name="Miao H."/>
            <person name="Wang L."/>
            <person name="Qu L."/>
            <person name="Liu H."/>
            <person name="Sun Y."/>
            <person name="Le M."/>
            <person name="Wang Q."/>
            <person name="Wei S."/>
            <person name="Zheng Y."/>
            <person name="Lin W."/>
            <person name="Duan Y."/>
            <person name="Cao H."/>
            <person name="Xiong S."/>
            <person name="Wang X."/>
            <person name="Wei L."/>
            <person name="Li C."/>
            <person name="Ma Q."/>
            <person name="Ju M."/>
            <person name="Zhao R."/>
            <person name="Li G."/>
            <person name="Mu C."/>
            <person name="Tian Q."/>
            <person name="Mei H."/>
            <person name="Zhang T."/>
            <person name="Gao T."/>
            <person name="Zhang H."/>
        </authorList>
    </citation>
    <scope>NUCLEOTIDE SEQUENCE</scope>
    <source>
        <strain evidence="2">G02</strain>
    </source>
</reference>
<accession>A0AAW2V6X1</accession>
<sequence length="277" mass="31077">MNRWRYSSLPEPPLHLMWKPPKEKLNEPSCTHAPNGWEIGASPISFARGSPTMACKTKVPSERPIGRLVQIVEAPVDEQQGVPFTEIVMADEFPTNCSTSAIAEYDGTIDPQEHLSRSLRTQPSYTDVQMSSKAVKNGAQLFAVRDKENEHLKEYLQKFNATAMEVPSATQEMKASVFSEGLLDGDFFKSLAKKPVPKFDALLAHAAKYINMEDTQAIKKESRGVKRKEMKEDAPTKKPQTDFQDKKPPFERVNVVCSPLPVPITHGRRRKMSFSSS</sequence>
<organism evidence="2">
    <name type="scientific">Sesamum radiatum</name>
    <name type="common">Black benniseed</name>
    <dbReference type="NCBI Taxonomy" id="300843"/>
    <lineage>
        <taxon>Eukaryota</taxon>
        <taxon>Viridiplantae</taxon>
        <taxon>Streptophyta</taxon>
        <taxon>Embryophyta</taxon>
        <taxon>Tracheophyta</taxon>
        <taxon>Spermatophyta</taxon>
        <taxon>Magnoliopsida</taxon>
        <taxon>eudicotyledons</taxon>
        <taxon>Gunneridae</taxon>
        <taxon>Pentapetalae</taxon>
        <taxon>asterids</taxon>
        <taxon>lamiids</taxon>
        <taxon>Lamiales</taxon>
        <taxon>Pedaliaceae</taxon>
        <taxon>Sesamum</taxon>
    </lineage>
</organism>
<gene>
    <name evidence="2" type="ORF">Sradi_0867400</name>
</gene>
<feature type="region of interest" description="Disordered" evidence="1">
    <location>
        <begin position="220"/>
        <end position="250"/>
    </location>
</feature>
<dbReference type="AlphaFoldDB" id="A0AAW2V6X1"/>
<reference evidence="2" key="1">
    <citation type="submission" date="2020-06" db="EMBL/GenBank/DDBJ databases">
        <authorList>
            <person name="Li T."/>
            <person name="Hu X."/>
            <person name="Zhang T."/>
            <person name="Song X."/>
            <person name="Zhang H."/>
            <person name="Dai N."/>
            <person name="Sheng W."/>
            <person name="Hou X."/>
            <person name="Wei L."/>
        </authorList>
    </citation>
    <scope>NUCLEOTIDE SEQUENCE</scope>
    <source>
        <strain evidence="2">G02</strain>
        <tissue evidence="2">Leaf</tissue>
    </source>
</reference>
<protein>
    <submittedName>
        <fullName evidence="2">Uncharacterized protein</fullName>
    </submittedName>
</protein>
<dbReference type="EMBL" id="JACGWJ010000004">
    <property type="protein sequence ID" value="KAL0423326.1"/>
    <property type="molecule type" value="Genomic_DNA"/>
</dbReference>